<proteinExistence type="predicted"/>
<reference evidence="2 3" key="1">
    <citation type="submission" date="2021-06" db="EMBL/GenBank/DDBJ databases">
        <title>Caerostris darwini draft genome.</title>
        <authorList>
            <person name="Kono N."/>
            <person name="Arakawa K."/>
        </authorList>
    </citation>
    <scope>NUCLEOTIDE SEQUENCE [LARGE SCALE GENOMIC DNA]</scope>
</reference>
<accession>A0AAV4V499</accession>
<dbReference type="Proteomes" id="UP001054837">
    <property type="component" value="Unassembled WGS sequence"/>
</dbReference>
<gene>
    <name evidence="2" type="ORF">CDAR_302911</name>
</gene>
<feature type="region of interest" description="Disordered" evidence="1">
    <location>
        <begin position="1"/>
        <end position="22"/>
    </location>
</feature>
<evidence type="ECO:0000313" key="2">
    <source>
        <dbReference type="EMBL" id="GIY64760.1"/>
    </source>
</evidence>
<protein>
    <submittedName>
        <fullName evidence="2">Uncharacterized protein</fullName>
    </submittedName>
</protein>
<dbReference type="EMBL" id="BPLQ01012350">
    <property type="protein sequence ID" value="GIY64760.1"/>
    <property type="molecule type" value="Genomic_DNA"/>
</dbReference>
<dbReference type="AlphaFoldDB" id="A0AAV4V499"/>
<sequence>MTNFTNFHKAENGIINPGTGKTSRELLRPGALLGNGKIRAGGEAAKDQHVGVFLSGIIDPMQLLSWNKQRAWLLRHGPRERPDGKCCAV</sequence>
<name>A0AAV4V499_9ARAC</name>
<organism evidence="2 3">
    <name type="scientific">Caerostris darwini</name>
    <dbReference type="NCBI Taxonomy" id="1538125"/>
    <lineage>
        <taxon>Eukaryota</taxon>
        <taxon>Metazoa</taxon>
        <taxon>Ecdysozoa</taxon>
        <taxon>Arthropoda</taxon>
        <taxon>Chelicerata</taxon>
        <taxon>Arachnida</taxon>
        <taxon>Araneae</taxon>
        <taxon>Araneomorphae</taxon>
        <taxon>Entelegynae</taxon>
        <taxon>Araneoidea</taxon>
        <taxon>Araneidae</taxon>
        <taxon>Caerostris</taxon>
    </lineage>
</organism>
<comment type="caution">
    <text evidence="2">The sequence shown here is derived from an EMBL/GenBank/DDBJ whole genome shotgun (WGS) entry which is preliminary data.</text>
</comment>
<evidence type="ECO:0000256" key="1">
    <source>
        <dbReference type="SAM" id="MobiDB-lite"/>
    </source>
</evidence>
<keyword evidence="3" id="KW-1185">Reference proteome</keyword>
<evidence type="ECO:0000313" key="3">
    <source>
        <dbReference type="Proteomes" id="UP001054837"/>
    </source>
</evidence>